<sequence>MCRILIFGGTTEGRLLAEYCHQQEIEAYVSVVSGYGADLLPESEYLHVLSGRMAGDAMEGFMKRASIRAVFDATHPYAAEATRNIKEACGRAGVSYLRVTRESAAAENPGGDSGKGPAAAFASQVVYVHSVEEAVCYLKDREGDILVTTGSKELAAYTALPGYEERLYVRVLPSCAAISACEDVGIRGKRIIAMQGPFSEEMNRAMMRQLGVRYLVTKEAGTAGGFLEKLSAAEALSVTAVVIGRPLEERDGITLDAAKTLLKEAGTVSAKRKLSLIGTGMGGPGQMTLAAAEALKRCDVLFGARRMTDAAETLGEPASKILRVPIYGNREILEWLESHPEHKRAGVLYSGDTGFYSGASGMAAVLSEKPYCDSYEFTIYPGISSVSYLCAKMGRSWEHVKLISLHGRDCDAVQALAQNPAVFTLLGGAHTVKELCEQFLRAGLTDVRITAGERFSYADERIVTGTPDQLATMEFTSLAVVLMERNEESEGVR</sequence>
<dbReference type="PANTHER" id="PTHR36925:SF1">
    <property type="entry name" value="COBALT-PRECORRIN-6A REDUCTASE"/>
    <property type="match status" value="1"/>
</dbReference>
<protein>
    <submittedName>
        <fullName evidence="8">Precorrin-6x reductase</fullName>
        <ecNumber evidence="8">1.3.1.54</ecNumber>
    </submittedName>
</protein>
<gene>
    <name evidence="8" type="primary">cobK</name>
    <name evidence="8" type="ORF">ERS852407_03510</name>
</gene>
<evidence type="ECO:0000313" key="8">
    <source>
        <dbReference type="EMBL" id="CUO65624.1"/>
    </source>
</evidence>
<keyword evidence="5" id="KW-0949">S-adenosyl-L-methionine</keyword>
<evidence type="ECO:0000259" key="7">
    <source>
        <dbReference type="Pfam" id="PF00590"/>
    </source>
</evidence>
<evidence type="ECO:0000256" key="2">
    <source>
        <dbReference type="ARBA" id="ARBA00022573"/>
    </source>
</evidence>
<dbReference type="EMBL" id="CYZE01000009">
    <property type="protein sequence ID" value="CUO65624.1"/>
    <property type="molecule type" value="Genomic_DNA"/>
</dbReference>
<dbReference type="RefSeq" id="WP_055657114.1">
    <property type="nucleotide sequence ID" value="NZ_CABIXC010000009.1"/>
</dbReference>
<dbReference type="InterPro" id="IPR035996">
    <property type="entry name" value="4pyrrol_Methylase_sf"/>
</dbReference>
<feature type="domain" description="Tetrapyrrole methylase" evidence="7">
    <location>
        <begin position="273"/>
        <end position="470"/>
    </location>
</feature>
<dbReference type="Pfam" id="PF00590">
    <property type="entry name" value="TP_methylase"/>
    <property type="match status" value="1"/>
</dbReference>
<evidence type="ECO:0000256" key="3">
    <source>
        <dbReference type="ARBA" id="ARBA00022603"/>
    </source>
</evidence>
<comment type="pathway">
    <text evidence="1">Cofactor biosynthesis; adenosylcobalamin biosynthesis.</text>
</comment>
<dbReference type="GO" id="GO:0032259">
    <property type="term" value="P:methylation"/>
    <property type="evidence" value="ECO:0007669"/>
    <property type="project" value="UniProtKB-KW"/>
</dbReference>
<accession>A0A174GSR7</accession>
<dbReference type="Gene3D" id="3.40.1010.10">
    <property type="entry name" value="Cobalt-precorrin-4 Transmethylase, Domain 1"/>
    <property type="match status" value="1"/>
</dbReference>
<dbReference type="CDD" id="cd11644">
    <property type="entry name" value="Precorrin-6Y-MT"/>
    <property type="match status" value="1"/>
</dbReference>
<dbReference type="GO" id="GO:0016994">
    <property type="term" value="F:precorrin-6A reductase activity"/>
    <property type="evidence" value="ECO:0007669"/>
    <property type="project" value="UniProtKB-EC"/>
</dbReference>
<dbReference type="InterPro" id="IPR014776">
    <property type="entry name" value="4pyrrole_Mease_sub2"/>
</dbReference>
<dbReference type="PANTHER" id="PTHR36925">
    <property type="entry name" value="COBALT-PRECORRIN-6A REDUCTASE"/>
    <property type="match status" value="1"/>
</dbReference>
<keyword evidence="2" id="KW-0169">Cobalamin biosynthesis</keyword>
<keyword evidence="6 8" id="KW-0560">Oxidoreductase</keyword>
<dbReference type="GO" id="GO:0009236">
    <property type="term" value="P:cobalamin biosynthetic process"/>
    <property type="evidence" value="ECO:0007669"/>
    <property type="project" value="UniProtKB-UniPathway"/>
</dbReference>
<dbReference type="Pfam" id="PF02571">
    <property type="entry name" value="CbiJ"/>
    <property type="match status" value="1"/>
</dbReference>
<dbReference type="AlphaFoldDB" id="A0A174GSR7"/>
<dbReference type="InterPro" id="IPR014777">
    <property type="entry name" value="4pyrrole_Mease_sub1"/>
</dbReference>
<evidence type="ECO:0000256" key="4">
    <source>
        <dbReference type="ARBA" id="ARBA00022679"/>
    </source>
</evidence>
<dbReference type="GO" id="GO:0008276">
    <property type="term" value="F:protein methyltransferase activity"/>
    <property type="evidence" value="ECO:0007669"/>
    <property type="project" value="InterPro"/>
</dbReference>
<dbReference type="PROSITE" id="PS51014">
    <property type="entry name" value="COBK_CBIJ"/>
    <property type="match status" value="1"/>
</dbReference>
<keyword evidence="4" id="KW-0808">Transferase</keyword>
<dbReference type="Proteomes" id="UP000095651">
    <property type="component" value="Unassembled WGS sequence"/>
</dbReference>
<keyword evidence="3" id="KW-0489">Methyltransferase</keyword>
<dbReference type="SUPFAM" id="SSF53790">
    <property type="entry name" value="Tetrapyrrole methylase"/>
    <property type="match status" value="1"/>
</dbReference>
<name>A0A174GSR7_9FIRM</name>
<reference evidence="8 9" key="1">
    <citation type="submission" date="2015-09" db="EMBL/GenBank/DDBJ databases">
        <authorList>
            <consortium name="Pathogen Informatics"/>
        </authorList>
    </citation>
    <scope>NUCLEOTIDE SEQUENCE [LARGE SCALE GENOMIC DNA]</scope>
    <source>
        <strain evidence="8 9">2789STDY5608850</strain>
    </source>
</reference>
<evidence type="ECO:0000256" key="5">
    <source>
        <dbReference type="ARBA" id="ARBA00022691"/>
    </source>
</evidence>
<dbReference type="NCBIfam" id="TIGR02467">
    <property type="entry name" value="CbiE"/>
    <property type="match status" value="1"/>
</dbReference>
<dbReference type="UniPathway" id="UPA00148"/>
<evidence type="ECO:0000256" key="1">
    <source>
        <dbReference type="ARBA" id="ARBA00004953"/>
    </source>
</evidence>
<evidence type="ECO:0000256" key="6">
    <source>
        <dbReference type="ARBA" id="ARBA00023002"/>
    </source>
</evidence>
<dbReference type="InterPro" id="IPR003723">
    <property type="entry name" value="Precorrin-6x_reduct"/>
</dbReference>
<dbReference type="InterPro" id="IPR000878">
    <property type="entry name" value="4pyrrol_Mease"/>
</dbReference>
<proteinExistence type="predicted"/>
<dbReference type="EC" id="1.3.1.54" evidence="8"/>
<dbReference type="NCBIfam" id="TIGR00715">
    <property type="entry name" value="precor6x_red"/>
    <property type="match status" value="1"/>
</dbReference>
<organism evidence="8 9">
    <name type="scientific">Hungatella hathewayi</name>
    <dbReference type="NCBI Taxonomy" id="154046"/>
    <lineage>
        <taxon>Bacteria</taxon>
        <taxon>Bacillati</taxon>
        <taxon>Bacillota</taxon>
        <taxon>Clostridia</taxon>
        <taxon>Lachnospirales</taxon>
        <taxon>Lachnospiraceae</taxon>
        <taxon>Hungatella</taxon>
    </lineage>
</organism>
<evidence type="ECO:0000313" key="9">
    <source>
        <dbReference type="Proteomes" id="UP000095651"/>
    </source>
</evidence>
<dbReference type="InterPro" id="IPR012818">
    <property type="entry name" value="CbiE"/>
</dbReference>
<dbReference type="Gene3D" id="3.30.950.10">
    <property type="entry name" value="Methyltransferase, Cobalt-precorrin-4 Transmethylase, Domain 2"/>
    <property type="match status" value="1"/>
</dbReference>